<protein>
    <submittedName>
        <fullName evidence="1">Uncharacterized protein</fullName>
    </submittedName>
</protein>
<organism evidence="1 2">
    <name type="scientific">Cryobacterium psychrophilum</name>
    <dbReference type="NCBI Taxonomy" id="41988"/>
    <lineage>
        <taxon>Bacteria</taxon>
        <taxon>Bacillati</taxon>
        <taxon>Actinomycetota</taxon>
        <taxon>Actinomycetes</taxon>
        <taxon>Micrococcales</taxon>
        <taxon>Microbacteriaceae</taxon>
        <taxon>Cryobacterium</taxon>
    </lineage>
</organism>
<accession>A0A4Y8KJM3</accession>
<comment type="caution">
    <text evidence="1">The sequence shown here is derived from an EMBL/GenBank/DDBJ whole genome shotgun (WGS) entry which is preliminary data.</text>
</comment>
<sequence>MLPRPDLNVVSVSEREPAAVFAAPDERRVIAAGVFNSGLLSRARPLPGATNNNAAAPHDLLRRVDALIDVLEQRAVTLPQAAIAFPLHNSAVASVVLRMRTAAQANENCDLHETAIEPSLCGERRGAGLLGWGRARRFPTVELVLRRFGTSVLRVRVALAALLAAN</sequence>
<dbReference type="Gene3D" id="3.20.20.100">
    <property type="entry name" value="NADP-dependent oxidoreductase domain"/>
    <property type="match status" value="1"/>
</dbReference>
<dbReference type="SUPFAM" id="SSF51430">
    <property type="entry name" value="NAD(P)-linked oxidoreductase"/>
    <property type="match status" value="1"/>
</dbReference>
<gene>
    <name evidence="1" type="ORF">E3T53_16990</name>
</gene>
<evidence type="ECO:0000313" key="2">
    <source>
        <dbReference type="Proteomes" id="UP000298218"/>
    </source>
</evidence>
<dbReference type="Proteomes" id="UP000298218">
    <property type="component" value="Unassembled WGS sequence"/>
</dbReference>
<reference evidence="1 2" key="1">
    <citation type="submission" date="2019-03" db="EMBL/GenBank/DDBJ databases">
        <title>Genomics of glacier-inhabiting Cryobacterium strains.</title>
        <authorList>
            <person name="Liu Q."/>
            <person name="Xin Y.-H."/>
        </authorList>
    </citation>
    <scope>NUCLEOTIDE SEQUENCE [LARGE SCALE GENOMIC DNA]</scope>
    <source>
        <strain evidence="1 2">CGMCC 1.4292</strain>
    </source>
</reference>
<dbReference type="RefSeq" id="WP_134172197.1">
    <property type="nucleotide sequence ID" value="NZ_SODI01000001.1"/>
</dbReference>
<name>A0A4Y8KJM3_9MICO</name>
<proteinExistence type="predicted"/>
<dbReference type="EMBL" id="SOHQ01000051">
    <property type="protein sequence ID" value="TFD74658.1"/>
    <property type="molecule type" value="Genomic_DNA"/>
</dbReference>
<evidence type="ECO:0000313" key="1">
    <source>
        <dbReference type="EMBL" id="TFD74658.1"/>
    </source>
</evidence>
<dbReference type="OrthoDB" id="9768851at2"/>
<dbReference type="InterPro" id="IPR036812">
    <property type="entry name" value="NAD(P)_OxRdtase_dom_sf"/>
</dbReference>
<keyword evidence="2" id="KW-1185">Reference proteome</keyword>
<dbReference type="AlphaFoldDB" id="A0A4Y8KJM3"/>